<sequence length="288" mass="29633">MQRLSFPTLAVLALAWAPGSLQAQKSTDSRPAVMPFGALGGDGQAAIGAGLRLFPAPDAAAQPRPIPQPVPQPAAAATVAPVVKPGLGEAPQPVAGGLGKPAPLPPAGQPARPARSATSFATDPTVTARVRDQVLAAALPSSPNPAGLRQAVQSGAPWVEFDRLLVQHGYDPRDLSDVVAAFYLIAWEVSTGGDATAQPAGIAAVRGQARQMLAGMPNVARMTDAERQATAETLAFHAMAVVARHQDLRAAGPAALAAYRNEVAQSVAQQQGIDLRRFSLTPAGFQPR</sequence>
<dbReference type="Proteomes" id="UP000831327">
    <property type="component" value="Chromosome"/>
</dbReference>
<organism evidence="3 4">
    <name type="scientific">Roseomonas fluvialis</name>
    <dbReference type="NCBI Taxonomy" id="1750527"/>
    <lineage>
        <taxon>Bacteria</taxon>
        <taxon>Pseudomonadati</taxon>
        <taxon>Pseudomonadota</taxon>
        <taxon>Alphaproteobacteria</taxon>
        <taxon>Acetobacterales</taxon>
        <taxon>Roseomonadaceae</taxon>
        <taxon>Roseomonas</taxon>
    </lineage>
</organism>
<reference evidence="3 4" key="1">
    <citation type="journal article" date="2016" name="Microbes Environ.">
        <title>Phylogenetically diverse aerobic anoxygenic phototrophic bacteria isolated from epilithic biofilms in Tama river, Japan.</title>
        <authorList>
            <person name="Hirose S."/>
            <person name="Matsuura K."/>
            <person name="Haruta S."/>
        </authorList>
    </citation>
    <scope>NUCLEOTIDE SEQUENCE [LARGE SCALE GENOMIC DNA]</scope>
    <source>
        <strain evidence="3 4">S08</strain>
    </source>
</reference>
<accession>A0ABM7Y9R9</accession>
<evidence type="ECO:0000256" key="1">
    <source>
        <dbReference type="SAM" id="MobiDB-lite"/>
    </source>
</evidence>
<feature type="region of interest" description="Disordered" evidence="1">
    <location>
        <begin position="88"/>
        <end position="120"/>
    </location>
</feature>
<feature type="signal peptide" evidence="2">
    <location>
        <begin position="1"/>
        <end position="23"/>
    </location>
</feature>
<keyword evidence="2" id="KW-0732">Signal</keyword>
<feature type="chain" id="PRO_5045232893" evidence="2">
    <location>
        <begin position="24"/>
        <end position="288"/>
    </location>
</feature>
<proteinExistence type="predicted"/>
<dbReference type="Pfam" id="PF20388">
    <property type="entry name" value="DUF6683"/>
    <property type="match status" value="1"/>
</dbReference>
<evidence type="ECO:0000313" key="3">
    <source>
        <dbReference type="EMBL" id="BDG74767.1"/>
    </source>
</evidence>
<evidence type="ECO:0000313" key="4">
    <source>
        <dbReference type="Proteomes" id="UP000831327"/>
    </source>
</evidence>
<dbReference type="RefSeq" id="WP_244408934.1">
    <property type="nucleotide sequence ID" value="NZ_AP025637.1"/>
</dbReference>
<dbReference type="InterPro" id="IPR046505">
    <property type="entry name" value="DUF6683"/>
</dbReference>
<evidence type="ECO:0000256" key="2">
    <source>
        <dbReference type="SAM" id="SignalP"/>
    </source>
</evidence>
<keyword evidence="4" id="KW-1185">Reference proteome</keyword>
<gene>
    <name evidence="3" type="ORF">Rmf_46960</name>
</gene>
<dbReference type="EMBL" id="AP025637">
    <property type="protein sequence ID" value="BDG74767.1"/>
    <property type="molecule type" value="Genomic_DNA"/>
</dbReference>
<name>A0ABM7Y9R9_9PROT</name>
<protein>
    <submittedName>
        <fullName evidence="3">Uncharacterized protein</fullName>
    </submittedName>
</protein>